<dbReference type="GeneID" id="17275606"/>
<dbReference type="HOGENOM" id="CLU_1987439_0_0_1"/>
<dbReference type="Proteomes" id="UP000013827">
    <property type="component" value="Unassembled WGS sequence"/>
</dbReference>
<feature type="region of interest" description="Disordered" evidence="1">
    <location>
        <begin position="1"/>
        <end position="82"/>
    </location>
</feature>
<evidence type="ECO:0000313" key="3">
    <source>
        <dbReference type="Proteomes" id="UP000013827"/>
    </source>
</evidence>
<sequence>TGRASSARPSCTSQCSKCCTRPTAPPPSARKSSGRRPSTAAPPRSTERTRRPAASPKSPRGTRLAPSRCPARSGGGAVPVSPAAEERALFGVARNDSLASRSSSATRLSKTVACDVEASLVRMAYA</sequence>
<accession>A0A0D3K3J9</accession>
<reference evidence="3" key="1">
    <citation type="journal article" date="2013" name="Nature">
        <title>Pan genome of the phytoplankton Emiliania underpins its global distribution.</title>
        <authorList>
            <person name="Read B.A."/>
            <person name="Kegel J."/>
            <person name="Klute M.J."/>
            <person name="Kuo A."/>
            <person name="Lefebvre S.C."/>
            <person name="Maumus F."/>
            <person name="Mayer C."/>
            <person name="Miller J."/>
            <person name="Monier A."/>
            <person name="Salamov A."/>
            <person name="Young J."/>
            <person name="Aguilar M."/>
            <person name="Claverie J.M."/>
            <person name="Frickenhaus S."/>
            <person name="Gonzalez K."/>
            <person name="Herman E.K."/>
            <person name="Lin Y.C."/>
            <person name="Napier J."/>
            <person name="Ogata H."/>
            <person name="Sarno A.F."/>
            <person name="Shmutz J."/>
            <person name="Schroeder D."/>
            <person name="de Vargas C."/>
            <person name="Verret F."/>
            <person name="von Dassow P."/>
            <person name="Valentin K."/>
            <person name="Van de Peer Y."/>
            <person name="Wheeler G."/>
            <person name="Dacks J.B."/>
            <person name="Delwiche C.F."/>
            <person name="Dyhrman S.T."/>
            <person name="Glockner G."/>
            <person name="John U."/>
            <person name="Richards T."/>
            <person name="Worden A.Z."/>
            <person name="Zhang X."/>
            <person name="Grigoriev I.V."/>
            <person name="Allen A.E."/>
            <person name="Bidle K."/>
            <person name="Borodovsky M."/>
            <person name="Bowler C."/>
            <person name="Brownlee C."/>
            <person name="Cock J.M."/>
            <person name="Elias M."/>
            <person name="Gladyshev V.N."/>
            <person name="Groth M."/>
            <person name="Guda C."/>
            <person name="Hadaegh A."/>
            <person name="Iglesias-Rodriguez M.D."/>
            <person name="Jenkins J."/>
            <person name="Jones B.M."/>
            <person name="Lawson T."/>
            <person name="Leese F."/>
            <person name="Lindquist E."/>
            <person name="Lobanov A."/>
            <person name="Lomsadze A."/>
            <person name="Malik S.B."/>
            <person name="Marsh M.E."/>
            <person name="Mackinder L."/>
            <person name="Mock T."/>
            <person name="Mueller-Roeber B."/>
            <person name="Pagarete A."/>
            <person name="Parker M."/>
            <person name="Probert I."/>
            <person name="Quesneville H."/>
            <person name="Raines C."/>
            <person name="Rensing S.A."/>
            <person name="Riano-Pachon D.M."/>
            <person name="Richier S."/>
            <person name="Rokitta S."/>
            <person name="Shiraiwa Y."/>
            <person name="Soanes D.M."/>
            <person name="van der Giezen M."/>
            <person name="Wahlund T.M."/>
            <person name="Williams B."/>
            <person name="Wilson W."/>
            <person name="Wolfe G."/>
            <person name="Wurch L.L."/>
        </authorList>
    </citation>
    <scope>NUCLEOTIDE SEQUENCE</scope>
</reference>
<evidence type="ECO:0000256" key="1">
    <source>
        <dbReference type="SAM" id="MobiDB-lite"/>
    </source>
</evidence>
<dbReference type="RefSeq" id="XP_005782763.1">
    <property type="nucleotide sequence ID" value="XM_005782706.1"/>
</dbReference>
<proteinExistence type="predicted"/>
<evidence type="ECO:0000313" key="2">
    <source>
        <dbReference type="EnsemblProtists" id="EOD30334"/>
    </source>
</evidence>
<dbReference type="AlphaFoldDB" id="A0A0D3K3J9"/>
<name>A0A0D3K3J9_EMIH1</name>
<dbReference type="EnsemblProtists" id="EOD30334">
    <property type="protein sequence ID" value="EOD30334"/>
    <property type="gene ID" value="EMIHUDRAFT_365482"/>
</dbReference>
<keyword evidence="3" id="KW-1185">Reference proteome</keyword>
<protein>
    <submittedName>
        <fullName evidence="2">Uncharacterized protein</fullName>
    </submittedName>
</protein>
<dbReference type="KEGG" id="ehx:EMIHUDRAFT_365482"/>
<organism evidence="2 3">
    <name type="scientific">Emiliania huxleyi (strain CCMP1516)</name>
    <dbReference type="NCBI Taxonomy" id="280463"/>
    <lineage>
        <taxon>Eukaryota</taxon>
        <taxon>Haptista</taxon>
        <taxon>Haptophyta</taxon>
        <taxon>Prymnesiophyceae</taxon>
        <taxon>Isochrysidales</taxon>
        <taxon>Noelaerhabdaceae</taxon>
        <taxon>Emiliania</taxon>
    </lineage>
</organism>
<reference evidence="2" key="2">
    <citation type="submission" date="2024-10" db="UniProtKB">
        <authorList>
            <consortium name="EnsemblProtists"/>
        </authorList>
    </citation>
    <scope>IDENTIFICATION</scope>
</reference>
<dbReference type="PaxDb" id="2903-EOD30334"/>